<feature type="compositionally biased region" description="Basic residues" evidence="1">
    <location>
        <begin position="1"/>
        <end position="23"/>
    </location>
</feature>
<sequence>MPTVAAKKKAKKPKAPARKQRQQRQRDRYSSPSNAVAAAAADAAAASVAGGAAASAPAPPRNYEGDGWEYPRYDLATLSKNEKAYFDYMCDLMTFFHKPDEPYPPTKVFTREELLLLTPKVVRDWMAMKTFGKLDYGPGDQSLGARYHTLGYMKKAVSWFMPNKRPGWCDGRGNPTKSDAVNKIIADVKVKESRKMGAKSRVKRPLTKAEFDLEMKLMREQPDWESQIKFPTMSVWQFNFIGRIDDTCHHELTDPKGHKTFSFALQSKVRWSKNVVDERQCPDQIILGADDPSWCLLLLLGIYLESYLAAHPDPKYLFTEHVNIHPVSHVDQAPDNIKNKWRQRLKKVVWSRPEFEDVECMDEDENEGGRQQSKYAVVGSDCVGGRIVFQYIGLKKSFEDASVCGSLCIGGPIKYELKEGIDASIPMNWIYQHVIPNIRRRFHDTRLCTVLGKAVLYACMSEDDKIVVPNEIRQRVRTAYNQLNLEETQPIEKIRLHIHRMNDQLFITPIGEGQLVAGASGGSAGMLGTEAVQTLIIRQQQYQQETNQRFDSQASQLYELRNYCGCQFRRLNNNIRSFGGTIEGSFVRQRTQQMVTATTQNEVVVRNDNQQEVEEGIVQLAELSHNPTSLHDLWREYRFGLNGRKPAIQFTRKERNVSRAVAAKYYRRNYVWQTIQRLVNAGHTAEVAIEKIRRQYGYSTSPTKIMILIQKDKAIFKDDDGIPPNLR</sequence>
<protein>
    <recommendedName>
        <fullName evidence="2">Transcription activator GCR1-like domain-containing protein</fullName>
    </recommendedName>
</protein>
<evidence type="ECO:0000256" key="1">
    <source>
        <dbReference type="SAM" id="MobiDB-lite"/>
    </source>
</evidence>
<proteinExistence type="predicted"/>
<evidence type="ECO:0000313" key="4">
    <source>
        <dbReference type="Proteomes" id="UP001224775"/>
    </source>
</evidence>
<feature type="region of interest" description="Disordered" evidence="1">
    <location>
        <begin position="1"/>
        <end position="35"/>
    </location>
</feature>
<keyword evidence="4" id="KW-1185">Reference proteome</keyword>
<evidence type="ECO:0000313" key="3">
    <source>
        <dbReference type="EMBL" id="KAK1737231.1"/>
    </source>
</evidence>
<dbReference type="Pfam" id="PF12550">
    <property type="entry name" value="GCR1_C"/>
    <property type="match status" value="1"/>
</dbReference>
<gene>
    <name evidence="3" type="ORF">QTG54_012098</name>
</gene>
<dbReference type="AlphaFoldDB" id="A0AAD9D7N7"/>
<accession>A0AAD9D7N7</accession>
<dbReference type="InterPro" id="IPR022210">
    <property type="entry name" value="TF_GCR1-like"/>
</dbReference>
<organism evidence="3 4">
    <name type="scientific">Skeletonema marinoi</name>
    <dbReference type="NCBI Taxonomy" id="267567"/>
    <lineage>
        <taxon>Eukaryota</taxon>
        <taxon>Sar</taxon>
        <taxon>Stramenopiles</taxon>
        <taxon>Ochrophyta</taxon>
        <taxon>Bacillariophyta</taxon>
        <taxon>Coscinodiscophyceae</taxon>
        <taxon>Thalassiosirophycidae</taxon>
        <taxon>Thalassiosirales</taxon>
        <taxon>Skeletonemataceae</taxon>
        <taxon>Skeletonema</taxon>
        <taxon>Skeletonema marinoi-dohrnii complex</taxon>
    </lineage>
</organism>
<name>A0AAD9D7N7_9STRA</name>
<evidence type="ECO:0000259" key="2">
    <source>
        <dbReference type="Pfam" id="PF12550"/>
    </source>
</evidence>
<dbReference type="EMBL" id="JATAAI010000026">
    <property type="protein sequence ID" value="KAK1737231.1"/>
    <property type="molecule type" value="Genomic_DNA"/>
</dbReference>
<dbReference type="Proteomes" id="UP001224775">
    <property type="component" value="Unassembled WGS sequence"/>
</dbReference>
<comment type="caution">
    <text evidence="3">The sequence shown here is derived from an EMBL/GenBank/DDBJ whole genome shotgun (WGS) entry which is preliminary data.</text>
</comment>
<reference evidence="3" key="1">
    <citation type="submission" date="2023-06" db="EMBL/GenBank/DDBJ databases">
        <title>Survivors Of The Sea: Transcriptome response of Skeletonema marinoi to long-term dormancy.</title>
        <authorList>
            <person name="Pinder M.I.M."/>
            <person name="Kourtchenko O."/>
            <person name="Robertson E.K."/>
            <person name="Larsson T."/>
            <person name="Maumus F."/>
            <person name="Osuna-Cruz C.M."/>
            <person name="Vancaester E."/>
            <person name="Stenow R."/>
            <person name="Vandepoele K."/>
            <person name="Ploug H."/>
            <person name="Bruchert V."/>
            <person name="Godhe A."/>
            <person name="Topel M."/>
        </authorList>
    </citation>
    <scope>NUCLEOTIDE SEQUENCE</scope>
    <source>
        <strain evidence="3">R05AC</strain>
    </source>
</reference>
<feature type="domain" description="Transcription activator GCR1-like" evidence="2">
    <location>
        <begin position="623"/>
        <end position="693"/>
    </location>
</feature>